<dbReference type="KEGG" id="pbs:Plabr_0131"/>
<dbReference type="Gene3D" id="3.40.50.150">
    <property type="entry name" value="Vaccinia Virus protein VP39"/>
    <property type="match status" value="1"/>
</dbReference>
<reference evidence="2" key="1">
    <citation type="submission" date="2011-02" db="EMBL/GenBank/DDBJ databases">
        <title>The complete genome of Planctomyces brasiliensis DSM 5305.</title>
        <authorList>
            <person name="Lucas S."/>
            <person name="Copeland A."/>
            <person name="Lapidus A."/>
            <person name="Bruce D."/>
            <person name="Goodwin L."/>
            <person name="Pitluck S."/>
            <person name="Kyrpides N."/>
            <person name="Mavromatis K."/>
            <person name="Pagani I."/>
            <person name="Ivanova N."/>
            <person name="Ovchinnikova G."/>
            <person name="Lu M."/>
            <person name="Detter J.C."/>
            <person name="Han C."/>
            <person name="Land M."/>
            <person name="Hauser L."/>
            <person name="Markowitz V."/>
            <person name="Cheng J.-F."/>
            <person name="Hugenholtz P."/>
            <person name="Woyke T."/>
            <person name="Wu D."/>
            <person name="Tindall B."/>
            <person name="Pomrenke H.G."/>
            <person name="Brambilla E."/>
            <person name="Klenk H.-P."/>
            <person name="Eisen J.A."/>
        </authorList>
    </citation>
    <scope>NUCLEOTIDE SEQUENCE [LARGE SCALE GENOMIC DNA]</scope>
    <source>
        <strain evidence="2">ATCC 49424 / DSM 5305 / JCM 21570 / NBRC 103401 / IFAM 1448</strain>
    </source>
</reference>
<dbReference type="eggNOG" id="COG4122">
    <property type="taxonomic scope" value="Bacteria"/>
</dbReference>
<dbReference type="SUPFAM" id="SSF53335">
    <property type="entry name" value="S-adenosyl-L-methionine-dependent methyltransferases"/>
    <property type="match status" value="1"/>
</dbReference>
<evidence type="ECO:0000313" key="2">
    <source>
        <dbReference type="Proteomes" id="UP000006860"/>
    </source>
</evidence>
<organism evidence="1 2">
    <name type="scientific">Rubinisphaera brasiliensis (strain ATCC 49424 / DSM 5305 / JCM 21570 / IAM 15109 / NBRC 103401 / IFAM 1448)</name>
    <name type="common">Planctomyces brasiliensis</name>
    <dbReference type="NCBI Taxonomy" id="756272"/>
    <lineage>
        <taxon>Bacteria</taxon>
        <taxon>Pseudomonadati</taxon>
        <taxon>Planctomycetota</taxon>
        <taxon>Planctomycetia</taxon>
        <taxon>Planctomycetales</taxon>
        <taxon>Planctomycetaceae</taxon>
        <taxon>Rubinisphaera</taxon>
    </lineage>
</organism>
<dbReference type="InterPro" id="IPR029063">
    <property type="entry name" value="SAM-dependent_MTases_sf"/>
</dbReference>
<dbReference type="Pfam" id="PF05711">
    <property type="entry name" value="TylF"/>
    <property type="match status" value="1"/>
</dbReference>
<evidence type="ECO:0000313" key="1">
    <source>
        <dbReference type="EMBL" id="ADY57761.1"/>
    </source>
</evidence>
<evidence type="ECO:0008006" key="3">
    <source>
        <dbReference type="Google" id="ProtNLM"/>
    </source>
</evidence>
<dbReference type="STRING" id="756272.Plabr_0131"/>
<dbReference type="AlphaFoldDB" id="F0SMJ9"/>
<dbReference type="PANTHER" id="PTHR40036">
    <property type="entry name" value="MACROCIN O-METHYLTRANSFERASE"/>
    <property type="match status" value="1"/>
</dbReference>
<dbReference type="EMBL" id="CP002546">
    <property type="protein sequence ID" value="ADY57761.1"/>
    <property type="molecule type" value="Genomic_DNA"/>
</dbReference>
<gene>
    <name evidence="1" type="ordered locus">Plabr_0131</name>
</gene>
<sequence>MTIPGRDSRSTAATELAALQGIQGRNLNMGTGYLPDDVLGDVLNEVINVPGDFAEVGVFQGALFKRLVAVAQVLKRTAHAFDSFEGMAEPTARDAGKYPKGALSVGGKERFRQIIQHSVDRHRQLAHAAHQNVGALPGDIRNDAFALWDGYVPDCLTKCPVQQFSFIYIDLDHHDPTAAALEWAWPRLAPGGILGFDDYFPGRERLASPPIDAFLDQQYRDLRLVHFANNQLFIRKRGNAAVRRSVA</sequence>
<dbReference type="PANTHER" id="PTHR40036:SF1">
    <property type="entry name" value="MACROCIN O-METHYLTRANSFERASE"/>
    <property type="match status" value="1"/>
</dbReference>
<dbReference type="HOGENOM" id="CLU_1123845_0_0_0"/>
<name>F0SMJ9_RUBBR</name>
<dbReference type="Proteomes" id="UP000006860">
    <property type="component" value="Chromosome"/>
</dbReference>
<accession>F0SMJ9</accession>
<keyword evidence="2" id="KW-1185">Reference proteome</keyword>
<proteinExistence type="predicted"/>
<protein>
    <recommendedName>
        <fullName evidence="3">Methyltransferase</fullName>
    </recommendedName>
</protein>
<dbReference type="InterPro" id="IPR008884">
    <property type="entry name" value="TylF_MeTrfase"/>
</dbReference>